<dbReference type="PROSITE" id="PS50293">
    <property type="entry name" value="TPR_REGION"/>
    <property type="match status" value="2"/>
</dbReference>
<feature type="repeat" description="TPR" evidence="1">
    <location>
        <begin position="443"/>
        <end position="476"/>
    </location>
</feature>
<dbReference type="InterPro" id="IPR037919">
    <property type="entry name" value="OGT"/>
</dbReference>
<feature type="compositionally biased region" description="Polar residues" evidence="2">
    <location>
        <begin position="575"/>
        <end position="587"/>
    </location>
</feature>
<dbReference type="Proteomes" id="UP000729733">
    <property type="component" value="Unassembled WGS sequence"/>
</dbReference>
<feature type="repeat" description="TPR" evidence="1">
    <location>
        <begin position="832"/>
        <end position="865"/>
    </location>
</feature>
<dbReference type="PANTHER" id="PTHR44366">
    <property type="entry name" value="UDP-N-ACETYLGLUCOSAMINE--PEPTIDE N-ACETYLGLUCOSAMINYLTRANSFERASE 110 KDA SUBUNIT"/>
    <property type="match status" value="1"/>
</dbReference>
<dbReference type="AlphaFoldDB" id="A0A964BNX3"/>
<feature type="repeat" description="TPR" evidence="1">
    <location>
        <begin position="236"/>
        <end position="269"/>
    </location>
</feature>
<protein>
    <submittedName>
        <fullName evidence="3">Tetratricopeptide repeat protein</fullName>
    </submittedName>
</protein>
<dbReference type="Pfam" id="PF00515">
    <property type="entry name" value="TPR_1"/>
    <property type="match status" value="1"/>
</dbReference>
<dbReference type="SUPFAM" id="SSF48452">
    <property type="entry name" value="TPR-like"/>
    <property type="match status" value="3"/>
</dbReference>
<feature type="repeat" description="TPR" evidence="1">
    <location>
        <begin position="513"/>
        <end position="546"/>
    </location>
</feature>
<comment type="caution">
    <text evidence="3">The sequence shown here is derived from an EMBL/GenBank/DDBJ whole genome shotgun (WGS) entry which is preliminary data.</text>
</comment>
<feature type="repeat" description="TPR" evidence="1">
    <location>
        <begin position="56"/>
        <end position="89"/>
    </location>
</feature>
<evidence type="ECO:0000256" key="1">
    <source>
        <dbReference type="PROSITE-ProRule" id="PRU00339"/>
    </source>
</evidence>
<evidence type="ECO:0000256" key="2">
    <source>
        <dbReference type="SAM" id="MobiDB-lite"/>
    </source>
</evidence>
<dbReference type="PROSITE" id="PS50005">
    <property type="entry name" value="TPR"/>
    <property type="match status" value="10"/>
</dbReference>
<dbReference type="InterPro" id="IPR011990">
    <property type="entry name" value="TPR-like_helical_dom_sf"/>
</dbReference>
<feature type="region of interest" description="Disordered" evidence="2">
    <location>
        <begin position="568"/>
        <end position="606"/>
    </location>
</feature>
<dbReference type="GO" id="GO:0006396">
    <property type="term" value="P:RNA processing"/>
    <property type="evidence" value="ECO:0007669"/>
    <property type="project" value="InterPro"/>
</dbReference>
<organism evidence="3 4">
    <name type="scientific">Waterburya agarophytonicola KI4</name>
    <dbReference type="NCBI Taxonomy" id="2874699"/>
    <lineage>
        <taxon>Bacteria</taxon>
        <taxon>Bacillati</taxon>
        <taxon>Cyanobacteriota</taxon>
        <taxon>Cyanophyceae</taxon>
        <taxon>Pleurocapsales</taxon>
        <taxon>Hyellaceae</taxon>
        <taxon>Waterburya</taxon>
        <taxon>Waterburya agarophytonicola</taxon>
    </lineage>
</organism>
<dbReference type="EMBL" id="JADWDC010000013">
    <property type="protein sequence ID" value="MCC0176869.1"/>
    <property type="molecule type" value="Genomic_DNA"/>
</dbReference>
<feature type="repeat" description="TPR" evidence="1">
    <location>
        <begin position="680"/>
        <end position="713"/>
    </location>
</feature>
<dbReference type="PANTHER" id="PTHR44366:SF1">
    <property type="entry name" value="UDP-N-ACETYLGLUCOSAMINE--PEPTIDE N-ACETYLGLUCOSAMINYLTRANSFERASE 110 KDA SUBUNIT"/>
    <property type="match status" value="1"/>
</dbReference>
<feature type="repeat" description="TPR" evidence="1">
    <location>
        <begin position="168"/>
        <end position="201"/>
    </location>
</feature>
<dbReference type="Pfam" id="PF13181">
    <property type="entry name" value="TPR_8"/>
    <property type="match status" value="1"/>
</dbReference>
<dbReference type="Pfam" id="PF13414">
    <property type="entry name" value="TPR_11"/>
    <property type="match status" value="4"/>
</dbReference>
<feature type="compositionally biased region" description="Low complexity" evidence="2">
    <location>
        <begin position="588"/>
        <end position="603"/>
    </location>
</feature>
<feature type="repeat" description="TPR" evidence="1">
    <location>
        <begin position="646"/>
        <end position="679"/>
    </location>
</feature>
<dbReference type="SMART" id="SM00028">
    <property type="entry name" value="TPR"/>
    <property type="match status" value="18"/>
</dbReference>
<reference evidence="3" key="1">
    <citation type="journal article" date="2021" name="Antonie Van Leeuwenhoek">
        <title>Draft genome and description of Waterburya agarophytonicola gen. nov. sp. nov. (Pleurocapsales, Cyanobacteria): a seaweed symbiont.</title>
        <authorList>
            <person name="Bonthond G."/>
            <person name="Shalygin S."/>
            <person name="Bayer T."/>
            <person name="Weinberger F."/>
        </authorList>
    </citation>
    <scope>NUCLEOTIDE SEQUENCE</scope>
    <source>
        <strain evidence="3">KI4</strain>
    </source>
</reference>
<keyword evidence="4" id="KW-1185">Reference proteome</keyword>
<sequence>MLNQNSHYSEKVDSPGNILSPENSIFSTDRDYLKQQYLESSNKVYNLDVSTDLAQIEAKVWQGIKLEQEDKLAEAIEHYRQAVELNSKSAVAHHILAIALKKQGNLTEADRYHRLALSLGQDNDLEQDQGDREQKSISLTRSNSSIVLPKITSIAPGTYVENNQLEVTKIYLQQAKLYYAERRWQESINACQEALKICPDLPETYKIYGNCLQQMGQIPEAMGYYAQAIAKDPHIAEVYANIGSLYAKESNWQEAITYYQKALAIDPKLAKVCLHLSRAWERIGEDERALNCLLHGLKLQPEILTVPQLMELGDDLFQEGKMELAITCYQSAIKIQPQSKELYLKLIKALEKDGQWQKVAVCYQKVVKLQENNSAQDSESKKLRIDNLLTGNSKTKCLSPSKSTSNAMGESSGAMIVKQEDKSDSDILVSQYLEELKKQPNSPTIRLNLGNLFARKEQWQQAIANYQQAIQLKPDLLVAYLRLAKVYGIIGKTLEGAELIYRAYSIQPEIATPEQHYKLGDFWLKHDRTIPAIGCYRRAVQLKPDFKAAYLKLQNSIELEKRRQQSIKVIDTKQAHSPPSDRTTEYISSESQKASSSALKQQSPADNQLREYQKYFDRAVAEEKAGNEEVACQLYQQAINCHPQNKEAYYRLGKLLSDLKQWHKIVEIYQKAIASNSPEFSYHHNLGNAYFELKEWQKAIASYEKSIALNQNFSWSYFKLGEAFMELKQWQAAADAMSNSIKLKSDFDWAHHKLGDVATHLEDWDTAVRAYQNALKITSDLPQTKEKLTDALRQRSQADMQQAEGFYNDAIKVNPNDESLYFKALEVKPNNPDHYVKLAQIYESKGKMNVALSFYKIALQINPQNVEVKAKLSSLQL</sequence>
<dbReference type="InterPro" id="IPR019734">
    <property type="entry name" value="TPR_rpt"/>
</dbReference>
<dbReference type="Gene3D" id="1.25.40.10">
    <property type="entry name" value="Tetratricopeptide repeat domain"/>
    <property type="match status" value="8"/>
</dbReference>
<gene>
    <name evidence="3" type="ORF">I4641_07745</name>
</gene>
<dbReference type="GO" id="GO:0006493">
    <property type="term" value="P:protein O-linked glycosylation"/>
    <property type="evidence" value="ECO:0007669"/>
    <property type="project" value="InterPro"/>
</dbReference>
<keyword evidence="1" id="KW-0802">TPR repeat</keyword>
<proteinExistence type="predicted"/>
<dbReference type="InterPro" id="IPR003107">
    <property type="entry name" value="HAT"/>
</dbReference>
<dbReference type="Pfam" id="PF13431">
    <property type="entry name" value="TPR_17"/>
    <property type="match status" value="1"/>
</dbReference>
<dbReference type="RefSeq" id="WP_229639905.1">
    <property type="nucleotide sequence ID" value="NZ_JADWDC010000013.1"/>
</dbReference>
<dbReference type="GO" id="GO:0097363">
    <property type="term" value="F:protein O-acetylglucosaminyltransferase activity"/>
    <property type="evidence" value="ECO:0007669"/>
    <property type="project" value="TreeGrafter"/>
</dbReference>
<evidence type="ECO:0000313" key="3">
    <source>
        <dbReference type="EMBL" id="MCC0176869.1"/>
    </source>
</evidence>
<dbReference type="Pfam" id="PF13176">
    <property type="entry name" value="TPR_7"/>
    <property type="match status" value="1"/>
</dbReference>
<feature type="region of interest" description="Disordered" evidence="2">
    <location>
        <begin position="1"/>
        <end position="20"/>
    </location>
</feature>
<feature type="repeat" description="TPR" evidence="1">
    <location>
        <begin position="202"/>
        <end position="235"/>
    </location>
</feature>
<name>A0A964BNX3_9CYAN</name>
<evidence type="ECO:0000313" key="4">
    <source>
        <dbReference type="Proteomes" id="UP000729733"/>
    </source>
</evidence>
<dbReference type="SMART" id="SM00386">
    <property type="entry name" value="HAT"/>
    <property type="match status" value="4"/>
</dbReference>
<accession>A0A964BNX3</accession>
<feature type="repeat" description="TPR" evidence="1">
    <location>
        <begin position="306"/>
        <end position="339"/>
    </location>
</feature>